<evidence type="ECO:0000256" key="10">
    <source>
        <dbReference type="ARBA" id="ARBA00023157"/>
    </source>
</evidence>
<feature type="transmembrane region" description="Helical" evidence="13">
    <location>
        <begin position="172"/>
        <end position="191"/>
    </location>
</feature>
<evidence type="ECO:0000256" key="3">
    <source>
        <dbReference type="ARBA" id="ARBA00022692"/>
    </source>
</evidence>
<feature type="transmembrane region" description="Helical" evidence="13">
    <location>
        <begin position="131"/>
        <end position="151"/>
    </location>
</feature>
<feature type="transmembrane region" description="Helical" evidence="13">
    <location>
        <begin position="253"/>
        <end position="271"/>
    </location>
</feature>
<feature type="transmembrane region" description="Helical" evidence="13">
    <location>
        <begin position="77"/>
        <end position="95"/>
    </location>
</feature>
<comment type="pathway">
    <text evidence="11">Porphyrin-containing compound metabolism.</text>
</comment>
<sequence>MNNQAEAPSSGVLSRRIRILAWLTLVSQAGIVITGALVRLTASGLGCPTWPRCTDQSYVNTPEMGIHGYIEFGNRTLTFVVAAIAVLTLIALWKIRRERRDLWTLAVVLLFAVPLQAVIGGITVLSNLNPWVVGLHFLASAIMVALATLMVRRVSDSGAAPARVVPPVVSRLGWAILALMIIVVVNGVMVTGAGPHSGDHGAARNGLDPTWITRLHAAPVYLLVAATVAALVLTARSRRAAGADQLAEPRRALMTLLIVELAQGAIGYTQHFLHLPVALVVLHMLGAVTLIAAAVAAVDSMYQRPPLMQLPDNGENTPSSASAETL</sequence>
<reference evidence="14 15" key="1">
    <citation type="submission" date="2023-05" db="EMBL/GenBank/DDBJ databases">
        <title>Lithophilousrod everest ZFBP1038 complete genpme.</title>
        <authorList>
            <person name="Tian M."/>
        </authorList>
    </citation>
    <scope>NUCLEOTIDE SEQUENCE [LARGE SCALE GENOMIC DNA]</scope>
    <source>
        <strain evidence="14 15">ZFBP1038</strain>
    </source>
</reference>
<evidence type="ECO:0000256" key="8">
    <source>
        <dbReference type="ARBA" id="ARBA00023133"/>
    </source>
</evidence>
<dbReference type="InterPro" id="IPR050450">
    <property type="entry name" value="COX15/CtaA_HemeA_synthase"/>
</dbReference>
<evidence type="ECO:0000256" key="2">
    <source>
        <dbReference type="ARBA" id="ARBA00022475"/>
    </source>
</evidence>
<evidence type="ECO:0000256" key="7">
    <source>
        <dbReference type="ARBA" id="ARBA00023004"/>
    </source>
</evidence>
<evidence type="ECO:0000313" key="15">
    <source>
        <dbReference type="Proteomes" id="UP001209083"/>
    </source>
</evidence>
<evidence type="ECO:0000256" key="5">
    <source>
        <dbReference type="ARBA" id="ARBA00022989"/>
    </source>
</evidence>
<dbReference type="Proteomes" id="UP001209083">
    <property type="component" value="Chromosome"/>
</dbReference>
<proteinExistence type="predicted"/>
<gene>
    <name evidence="14" type="ORF">LWF01_08225</name>
</gene>
<keyword evidence="3 13" id="KW-0812">Transmembrane</keyword>
<organism evidence="14 15">
    <name type="scientific">Saxibacter everestensis</name>
    <dbReference type="NCBI Taxonomy" id="2909229"/>
    <lineage>
        <taxon>Bacteria</taxon>
        <taxon>Bacillati</taxon>
        <taxon>Actinomycetota</taxon>
        <taxon>Actinomycetes</taxon>
        <taxon>Micrococcales</taxon>
        <taxon>Brevibacteriaceae</taxon>
        <taxon>Saxibacter</taxon>
    </lineage>
</organism>
<dbReference type="RefSeq" id="WP_349640550.1">
    <property type="nucleotide sequence ID" value="NZ_CP090958.1"/>
</dbReference>
<feature type="transmembrane region" description="Helical" evidence="13">
    <location>
        <begin position="277"/>
        <end position="298"/>
    </location>
</feature>
<accession>A0ABY8QXI3</accession>
<evidence type="ECO:0000256" key="11">
    <source>
        <dbReference type="ARBA" id="ARBA00023444"/>
    </source>
</evidence>
<evidence type="ECO:0000256" key="6">
    <source>
        <dbReference type="ARBA" id="ARBA00023002"/>
    </source>
</evidence>
<protein>
    <submittedName>
        <fullName evidence="14">COX15/CtaA family protein</fullName>
    </submittedName>
</protein>
<evidence type="ECO:0000313" key="14">
    <source>
        <dbReference type="EMBL" id="WGW13727.1"/>
    </source>
</evidence>
<evidence type="ECO:0000256" key="9">
    <source>
        <dbReference type="ARBA" id="ARBA00023136"/>
    </source>
</evidence>
<name>A0ABY8QXI3_9MICO</name>
<dbReference type="InterPro" id="IPR003780">
    <property type="entry name" value="COX15/CtaA_fam"/>
</dbReference>
<dbReference type="PANTHER" id="PTHR35457:SF1">
    <property type="entry name" value="HEME A SYNTHASE"/>
    <property type="match status" value="1"/>
</dbReference>
<dbReference type="EMBL" id="CP090958">
    <property type="protein sequence ID" value="WGW13727.1"/>
    <property type="molecule type" value="Genomic_DNA"/>
</dbReference>
<evidence type="ECO:0000256" key="1">
    <source>
        <dbReference type="ARBA" id="ARBA00004141"/>
    </source>
</evidence>
<evidence type="ECO:0000256" key="4">
    <source>
        <dbReference type="ARBA" id="ARBA00022723"/>
    </source>
</evidence>
<dbReference type="PANTHER" id="PTHR35457">
    <property type="entry name" value="HEME A SYNTHASE"/>
    <property type="match status" value="1"/>
</dbReference>
<keyword evidence="6" id="KW-0560">Oxidoreductase</keyword>
<dbReference type="Pfam" id="PF02628">
    <property type="entry name" value="COX15-CtaA"/>
    <property type="match status" value="1"/>
</dbReference>
<keyword evidence="8" id="KW-0350">Heme biosynthesis</keyword>
<comment type="subcellular location">
    <subcellularLocation>
        <location evidence="1">Membrane</location>
        <topology evidence="1">Multi-pass membrane protein</topology>
    </subcellularLocation>
</comment>
<keyword evidence="5 13" id="KW-1133">Transmembrane helix</keyword>
<keyword evidence="4" id="KW-0479">Metal-binding</keyword>
<feature type="transmembrane region" description="Helical" evidence="13">
    <location>
        <begin position="211"/>
        <end position="233"/>
    </location>
</feature>
<keyword evidence="9 13" id="KW-0472">Membrane</keyword>
<feature type="transmembrane region" description="Helical" evidence="13">
    <location>
        <begin position="20"/>
        <end position="42"/>
    </location>
</feature>
<feature type="region of interest" description="Disordered" evidence="12">
    <location>
        <begin position="307"/>
        <end position="326"/>
    </location>
</feature>
<evidence type="ECO:0000256" key="12">
    <source>
        <dbReference type="SAM" id="MobiDB-lite"/>
    </source>
</evidence>
<keyword evidence="10" id="KW-1015">Disulfide bond</keyword>
<feature type="transmembrane region" description="Helical" evidence="13">
    <location>
        <begin position="102"/>
        <end position="125"/>
    </location>
</feature>
<keyword evidence="7" id="KW-0408">Iron</keyword>
<keyword evidence="15" id="KW-1185">Reference proteome</keyword>
<feature type="compositionally biased region" description="Polar residues" evidence="12">
    <location>
        <begin position="314"/>
        <end position="326"/>
    </location>
</feature>
<keyword evidence="2" id="KW-1003">Cell membrane</keyword>
<evidence type="ECO:0000256" key="13">
    <source>
        <dbReference type="SAM" id="Phobius"/>
    </source>
</evidence>